<sequence>MSTTTTLPEQQYQPQQVLFAAPAATNSSGSVGPFFIVMAVLGVITVLSCVVGRFVARRTVDPLDIRYGDHCWWLRKRLCCCIPDHKLELGGKAIKRNGKPQDIETPCSLPST</sequence>
<proteinExistence type="predicted"/>
<evidence type="ECO:0000313" key="3">
    <source>
        <dbReference type="Proteomes" id="UP000554482"/>
    </source>
</evidence>
<dbReference type="PANTHER" id="PTHR33429">
    <property type="entry name" value="OS02G0708000 PROTEIN-RELATED"/>
    <property type="match status" value="1"/>
</dbReference>
<dbReference type="OrthoDB" id="1738567at2759"/>
<reference evidence="2 3" key="1">
    <citation type="submission" date="2020-06" db="EMBL/GenBank/DDBJ databases">
        <title>Transcriptomic and genomic resources for Thalictrum thalictroides and T. hernandezii: Facilitating candidate gene discovery in an emerging model plant lineage.</title>
        <authorList>
            <person name="Arias T."/>
            <person name="Riano-Pachon D.M."/>
            <person name="Di Stilio V.S."/>
        </authorList>
    </citation>
    <scope>NUCLEOTIDE SEQUENCE [LARGE SCALE GENOMIC DNA]</scope>
    <source>
        <strain evidence="3">cv. WT478/WT964</strain>
        <tissue evidence="2">Leaves</tissue>
    </source>
</reference>
<keyword evidence="3" id="KW-1185">Reference proteome</keyword>
<keyword evidence="1" id="KW-0812">Transmembrane</keyword>
<evidence type="ECO:0008006" key="4">
    <source>
        <dbReference type="Google" id="ProtNLM"/>
    </source>
</evidence>
<name>A0A7J6X201_THATH</name>
<feature type="transmembrane region" description="Helical" evidence="1">
    <location>
        <begin position="34"/>
        <end position="56"/>
    </location>
</feature>
<evidence type="ECO:0000256" key="1">
    <source>
        <dbReference type="SAM" id="Phobius"/>
    </source>
</evidence>
<comment type="caution">
    <text evidence="2">The sequence shown here is derived from an EMBL/GenBank/DDBJ whole genome shotgun (WGS) entry which is preliminary data.</text>
</comment>
<dbReference type="AlphaFoldDB" id="A0A7J6X201"/>
<gene>
    <name evidence="2" type="ORF">FRX31_007651</name>
</gene>
<evidence type="ECO:0000313" key="2">
    <source>
        <dbReference type="EMBL" id="KAF5202760.1"/>
    </source>
</evidence>
<protein>
    <recommendedName>
        <fullName evidence="4">Transmembrane protein</fullName>
    </recommendedName>
</protein>
<keyword evidence="1" id="KW-0472">Membrane</keyword>
<dbReference type="EMBL" id="JABWDY010007674">
    <property type="protein sequence ID" value="KAF5202760.1"/>
    <property type="molecule type" value="Genomic_DNA"/>
</dbReference>
<dbReference type="Proteomes" id="UP000554482">
    <property type="component" value="Unassembled WGS sequence"/>
</dbReference>
<accession>A0A7J6X201</accession>
<keyword evidence="1" id="KW-1133">Transmembrane helix</keyword>
<organism evidence="2 3">
    <name type="scientific">Thalictrum thalictroides</name>
    <name type="common">Rue-anemone</name>
    <name type="synonym">Anemone thalictroides</name>
    <dbReference type="NCBI Taxonomy" id="46969"/>
    <lineage>
        <taxon>Eukaryota</taxon>
        <taxon>Viridiplantae</taxon>
        <taxon>Streptophyta</taxon>
        <taxon>Embryophyta</taxon>
        <taxon>Tracheophyta</taxon>
        <taxon>Spermatophyta</taxon>
        <taxon>Magnoliopsida</taxon>
        <taxon>Ranunculales</taxon>
        <taxon>Ranunculaceae</taxon>
        <taxon>Thalictroideae</taxon>
        <taxon>Thalictrum</taxon>
    </lineage>
</organism>
<dbReference type="PANTHER" id="PTHR33429:SF23">
    <property type="entry name" value="OS02G0709350 PROTEIN"/>
    <property type="match status" value="1"/>
</dbReference>